<comment type="caution">
    <text evidence="2">The sequence shown here is derived from an EMBL/GenBank/DDBJ whole genome shotgun (WGS) entry which is preliminary data.</text>
</comment>
<dbReference type="InterPro" id="IPR009081">
    <property type="entry name" value="PP-bd_ACP"/>
</dbReference>
<organism evidence="2 3">
    <name type="scientific">Leeuwenhoekiella parthenopeia</name>
    <dbReference type="NCBI Taxonomy" id="2890320"/>
    <lineage>
        <taxon>Bacteria</taxon>
        <taxon>Pseudomonadati</taxon>
        <taxon>Bacteroidota</taxon>
        <taxon>Flavobacteriia</taxon>
        <taxon>Flavobacteriales</taxon>
        <taxon>Flavobacteriaceae</taxon>
        <taxon>Leeuwenhoekiella</taxon>
    </lineage>
</organism>
<protein>
    <submittedName>
        <fullName evidence="2">AMP-binding protein</fullName>
    </submittedName>
</protein>
<dbReference type="EMBL" id="JAJGMW010000021">
    <property type="protein sequence ID" value="MCC4213915.1"/>
    <property type="molecule type" value="Genomic_DNA"/>
</dbReference>
<dbReference type="PANTHER" id="PTHR45398:SF1">
    <property type="entry name" value="ENZYME, PUTATIVE (JCVI)-RELATED"/>
    <property type="match status" value="1"/>
</dbReference>
<dbReference type="Pfam" id="PF00550">
    <property type="entry name" value="PP-binding"/>
    <property type="match status" value="1"/>
</dbReference>
<dbReference type="Gene3D" id="3.40.50.12780">
    <property type="entry name" value="N-terminal domain of ligase-like"/>
    <property type="match status" value="1"/>
</dbReference>
<gene>
    <name evidence="2" type="ORF">LLW17_14385</name>
</gene>
<keyword evidence="3" id="KW-1185">Reference proteome</keyword>
<dbReference type="RefSeq" id="WP_228230989.1">
    <property type="nucleotide sequence ID" value="NZ_JAJGMW010000021.1"/>
</dbReference>
<dbReference type="Gene3D" id="1.10.1200.10">
    <property type="entry name" value="ACP-like"/>
    <property type="match status" value="1"/>
</dbReference>
<dbReference type="SUPFAM" id="SSF47336">
    <property type="entry name" value="ACP-like"/>
    <property type="match status" value="1"/>
</dbReference>
<dbReference type="SUPFAM" id="SSF53474">
    <property type="entry name" value="alpha/beta-Hydrolases"/>
    <property type="match status" value="1"/>
</dbReference>
<accession>A0ABS8GV83</accession>
<dbReference type="InterPro" id="IPR000873">
    <property type="entry name" value="AMP-dep_synth/lig_dom"/>
</dbReference>
<reference evidence="2 3" key="1">
    <citation type="submission" date="2021-11" db="EMBL/GenBank/DDBJ databases">
        <title>Seasonal and diel survey of microbial diversity of the Tyrrhenian coast.</title>
        <authorList>
            <person name="Gattoni G."/>
            <person name="Corral P."/>
        </authorList>
    </citation>
    <scope>NUCLEOTIDE SEQUENCE [LARGE SCALE GENOMIC DNA]</scope>
    <source>
        <strain evidence="2 3">Mr9</strain>
    </source>
</reference>
<dbReference type="Proteomes" id="UP001197770">
    <property type="component" value="Unassembled WGS sequence"/>
</dbReference>
<dbReference type="InterPro" id="IPR042099">
    <property type="entry name" value="ANL_N_sf"/>
</dbReference>
<dbReference type="Pfam" id="PF00501">
    <property type="entry name" value="AMP-binding"/>
    <property type="match status" value="1"/>
</dbReference>
<dbReference type="PROSITE" id="PS50075">
    <property type="entry name" value="CARRIER"/>
    <property type="match status" value="1"/>
</dbReference>
<evidence type="ECO:0000313" key="3">
    <source>
        <dbReference type="Proteomes" id="UP001197770"/>
    </source>
</evidence>
<name>A0ABS8GV83_9FLAO</name>
<feature type="domain" description="Carrier" evidence="1">
    <location>
        <begin position="474"/>
        <end position="551"/>
    </location>
</feature>
<dbReference type="InterPro" id="IPR029058">
    <property type="entry name" value="AB_hydrolase_fold"/>
</dbReference>
<evidence type="ECO:0000313" key="2">
    <source>
        <dbReference type="EMBL" id="MCC4213915.1"/>
    </source>
</evidence>
<dbReference type="SUPFAM" id="SSF56801">
    <property type="entry name" value="Acetyl-CoA synthetase-like"/>
    <property type="match status" value="1"/>
</dbReference>
<dbReference type="Gene3D" id="3.40.50.1820">
    <property type="entry name" value="alpha/beta hydrolase"/>
    <property type="match status" value="1"/>
</dbReference>
<proteinExistence type="predicted"/>
<dbReference type="PANTHER" id="PTHR45398">
    <property type="match status" value="1"/>
</dbReference>
<evidence type="ECO:0000259" key="1">
    <source>
        <dbReference type="PROSITE" id="PS50075"/>
    </source>
</evidence>
<sequence>MNTYPGLWKILQSQRIFYKEKPFATYRNSQLEFTELLQNVRLVAGFLHEATRRNLVAIHLENPLDALIGVLGSLVSGKAFWIVDSGILEQNLAIAQAQTFIFDASSYRHAIESQTSFKTDLDFSNPVEESALFCWTTSSGRLASPKITEHTYGSIVGDTLRQINANQITQTDAIDVISPIGFSGSLSSIFPALYSGASLHFLEDTASHSIFKFWQTKGITMSTLIPTTFRALVQFPFDFKELSLRFICLSGEAVKYDDLIRFKERFNKNCMLQVALASSETRAIAEFRFKPSYDLPLEKEISYNTFPEKPLTVVDEQGKPVPQGRKGFIAVTSKMIGSRYINQSGNFYPQQKGFHTFISADRGYILKNGQLVLDQNSREGLLKFKGEYIDLNRIERLILNLPNVYEVHCSLNYERTQLCLFVCSLCSDAELKDFLNKELNLKSYIICNASDPLPKTKSGKLDVKKLWESIEKPAVDVPEDHVLSCLHKSFPQMDDEDLKTGHFFLDLGGDSITAMLFVTQLSQLTGYHLEPSFVYQNSTYPELTEELKNYSSHALKRISDSRETAETILIIPPLYGGILNYSFLIEELKPHYTIYTLRYNVRNQNNYLSLGNIALNAAKYLNSISLSFSKVIGYSISGYLGYHITSQLDYKPHLILIDAPLYRIKNLRSKLKTDSSKIISKIGDFQNKSRRKELLNKAVKILKTHYLKTNVEESEKLPNSTGAFYDIIFKELFQNELKIPITTFPVSLFIATEQNMYQDYIEASYNWEDYSKNLIHKEFLKANHNSVLNTFNAEKIARHILHLNNLKNEPVNG</sequence>
<dbReference type="InterPro" id="IPR036736">
    <property type="entry name" value="ACP-like_sf"/>
</dbReference>